<dbReference type="AlphaFoldDB" id="A0A5N3WF97"/>
<dbReference type="Pfam" id="PF03184">
    <property type="entry name" value="DDE_1"/>
    <property type="match status" value="1"/>
</dbReference>
<sequence>MFGSKHKSRGGAAGTAEKCQAITMETKVKIIERNMNYSTISTSLKNKDKIMKHVKSAMQMISTIISKKKAKNLYEDLQKKHREESEDESFTANHTWFHQFKARTNFHNIKISGEAVSAGNVAAGEFLKHFKKLLMKAHIYPNRLLIKEEKLMPGYKATKNRLSLLFGGNASGIMKLKAVKNIAEVSVPAVWKSNPKTWVTQAIFQDWLFHHFILEAEKHYLGKDIPFNILCITMNGVCKNLCPQFVHNCHGFENSKEVFSNLVMLSMKLKLDLKEDDVTEFLAVPGERTDKREEGTEQPNRFRMQEMTRGFSLFEEELLQQPFRIQSIYYHVIYDEKNTATTQTSLDHFFNRVDRIECSKESEPVPSTSGMSEKIITCPPSPIAEHLSALPSPTSFPSSSL</sequence>
<evidence type="ECO:0000256" key="1">
    <source>
        <dbReference type="SAM" id="MobiDB-lite"/>
    </source>
</evidence>
<evidence type="ECO:0000313" key="3">
    <source>
        <dbReference type="EMBL" id="KAB0359488.1"/>
    </source>
</evidence>
<dbReference type="InterPro" id="IPR004875">
    <property type="entry name" value="DDE_SF_endonuclease_dom"/>
</dbReference>
<dbReference type="GO" id="GO:0003677">
    <property type="term" value="F:DNA binding"/>
    <property type="evidence" value="ECO:0007669"/>
    <property type="project" value="TreeGrafter"/>
</dbReference>
<feature type="region of interest" description="Disordered" evidence="1">
    <location>
        <begin position="382"/>
        <end position="401"/>
    </location>
</feature>
<feature type="compositionally biased region" description="Low complexity" evidence="1">
    <location>
        <begin position="387"/>
        <end position="401"/>
    </location>
</feature>
<organism evidence="3 4">
    <name type="scientific">Muntiacus muntjak</name>
    <name type="common">Barking deer</name>
    <name type="synonym">Indian muntjac</name>
    <dbReference type="NCBI Taxonomy" id="9888"/>
    <lineage>
        <taxon>Eukaryota</taxon>
        <taxon>Metazoa</taxon>
        <taxon>Chordata</taxon>
        <taxon>Craniata</taxon>
        <taxon>Vertebrata</taxon>
        <taxon>Euteleostomi</taxon>
        <taxon>Mammalia</taxon>
        <taxon>Eutheria</taxon>
        <taxon>Laurasiatheria</taxon>
        <taxon>Artiodactyla</taxon>
        <taxon>Ruminantia</taxon>
        <taxon>Pecora</taxon>
        <taxon>Cervidae</taxon>
        <taxon>Muntiacinae</taxon>
        <taxon>Muntiacus</taxon>
    </lineage>
</organism>
<dbReference type="Proteomes" id="UP000326458">
    <property type="component" value="Unassembled WGS sequence"/>
</dbReference>
<dbReference type="InterPro" id="IPR050863">
    <property type="entry name" value="CenT-Element_Derived"/>
</dbReference>
<keyword evidence="4" id="KW-1185">Reference proteome</keyword>
<name>A0A5N3WF97_MUNMU</name>
<proteinExistence type="predicted"/>
<accession>A0A5N3WF97</accession>
<feature type="domain" description="DDE-1" evidence="2">
    <location>
        <begin position="158"/>
        <end position="217"/>
    </location>
</feature>
<evidence type="ECO:0000259" key="2">
    <source>
        <dbReference type="Pfam" id="PF03184"/>
    </source>
</evidence>
<dbReference type="PANTHER" id="PTHR19303">
    <property type="entry name" value="TRANSPOSON"/>
    <property type="match status" value="1"/>
</dbReference>
<evidence type="ECO:0000313" key="4">
    <source>
        <dbReference type="Proteomes" id="UP000326458"/>
    </source>
</evidence>
<dbReference type="Gene3D" id="1.10.10.60">
    <property type="entry name" value="Homeodomain-like"/>
    <property type="match status" value="1"/>
</dbReference>
<dbReference type="PANTHER" id="PTHR19303:SF26">
    <property type="entry name" value="TIGGER TRANSPOSABLE ELEMENT-DERIVED PROTEIN 1"/>
    <property type="match status" value="1"/>
</dbReference>
<comment type="caution">
    <text evidence="3">The sequence shown here is derived from an EMBL/GenBank/DDBJ whole genome shotgun (WGS) entry which is preliminary data.</text>
</comment>
<protein>
    <recommendedName>
        <fullName evidence="2">DDE-1 domain-containing protein</fullName>
    </recommendedName>
</protein>
<reference evidence="3 4" key="1">
    <citation type="submission" date="2019-06" db="EMBL/GenBank/DDBJ databases">
        <title>Discovery of a novel chromosome fission-fusion reversal in muntjac.</title>
        <authorList>
            <person name="Mudd A.B."/>
            <person name="Bredeson J.V."/>
            <person name="Baum R."/>
            <person name="Hockemeyer D."/>
            <person name="Rokhsar D.S."/>
        </authorList>
    </citation>
    <scope>NUCLEOTIDE SEQUENCE [LARGE SCALE GENOMIC DNA]</scope>
    <source>
        <strain evidence="3">UTSW_UCB_Mm</strain>
        <tissue evidence="3">Fibroblast cell line</tissue>
    </source>
</reference>
<dbReference type="EMBL" id="VCEA01000001">
    <property type="protein sequence ID" value="KAB0359488.1"/>
    <property type="molecule type" value="Genomic_DNA"/>
</dbReference>
<gene>
    <name evidence="3" type="ORF">FD754_003644</name>
</gene>
<dbReference type="GO" id="GO:0005634">
    <property type="term" value="C:nucleus"/>
    <property type="evidence" value="ECO:0007669"/>
    <property type="project" value="TreeGrafter"/>
</dbReference>